<dbReference type="SUPFAM" id="SSF52058">
    <property type="entry name" value="L domain-like"/>
    <property type="match status" value="2"/>
</dbReference>
<name>A0AAV0RPW8_9ROSI</name>
<dbReference type="InterPro" id="IPR055414">
    <property type="entry name" value="LRR_R13L4/SHOC2-like"/>
</dbReference>
<sequence>MENLRLLVIRHTTACSFILPEDGLRCLPDTLRVLDWDHFGTECLPPRFSCENLVILRLYSSKLERLWDDEANVELGNLKSLGLSRSECLRKLPNLSTALRLEEIYLEYCVSLVELPTSILDLPKLKTLDVSFCRSLDLNNLEYYADDGGEQSGQHDQVIFPSLKKLIVSWTPIQNIPNFITRSHILKLDCGSCKLDKFPVIPSLESLKAGSCGFEEVIELGKLTKLKRLDLSYNYHLIHLSAEFYKLEALEEIDLSYCDSLEEFPEILEAMEAVEVLNLSGCNSLSNLPNSIANLVHLGSLDLSYTDIRELPLSIVDLTQLTILRLNNCLCLTSLPDTMNQLYCLRTLELIRCYELNHLPELPPMLYKLTAQGCLSLQSFSFENQDLMIVEWNFGDCLDLDGEVCSKLVDKFIQASTRSANGAKLILPPTMDSSSGDGEGNLVTTELRGQPWELKLKLQRRFGDLGQKRGRRLLD</sequence>
<dbReference type="Pfam" id="PF23598">
    <property type="entry name" value="LRR_14"/>
    <property type="match status" value="1"/>
</dbReference>
<organism evidence="3 4">
    <name type="scientific">Linum tenue</name>
    <dbReference type="NCBI Taxonomy" id="586396"/>
    <lineage>
        <taxon>Eukaryota</taxon>
        <taxon>Viridiplantae</taxon>
        <taxon>Streptophyta</taxon>
        <taxon>Embryophyta</taxon>
        <taxon>Tracheophyta</taxon>
        <taxon>Spermatophyta</taxon>
        <taxon>Magnoliopsida</taxon>
        <taxon>eudicotyledons</taxon>
        <taxon>Gunneridae</taxon>
        <taxon>Pentapetalae</taxon>
        <taxon>rosids</taxon>
        <taxon>fabids</taxon>
        <taxon>Malpighiales</taxon>
        <taxon>Linaceae</taxon>
        <taxon>Linum</taxon>
    </lineage>
</organism>
<accession>A0AAV0RPW8</accession>
<dbReference type="InterPro" id="IPR044974">
    <property type="entry name" value="Disease_R_plants"/>
</dbReference>
<dbReference type="InterPro" id="IPR032675">
    <property type="entry name" value="LRR_dom_sf"/>
</dbReference>
<dbReference type="Proteomes" id="UP001154282">
    <property type="component" value="Unassembled WGS sequence"/>
</dbReference>
<comment type="caution">
    <text evidence="3">The sequence shown here is derived from an EMBL/GenBank/DDBJ whole genome shotgun (WGS) entry which is preliminary data.</text>
</comment>
<evidence type="ECO:0000313" key="4">
    <source>
        <dbReference type="Proteomes" id="UP001154282"/>
    </source>
</evidence>
<dbReference type="GO" id="GO:0006952">
    <property type="term" value="P:defense response"/>
    <property type="evidence" value="ECO:0007669"/>
    <property type="project" value="InterPro"/>
</dbReference>
<reference evidence="3" key="1">
    <citation type="submission" date="2022-08" db="EMBL/GenBank/DDBJ databases">
        <authorList>
            <person name="Gutierrez-Valencia J."/>
        </authorList>
    </citation>
    <scope>NUCLEOTIDE SEQUENCE</scope>
</reference>
<evidence type="ECO:0000259" key="2">
    <source>
        <dbReference type="Pfam" id="PF23598"/>
    </source>
</evidence>
<dbReference type="PANTHER" id="PTHR11017">
    <property type="entry name" value="LEUCINE-RICH REPEAT-CONTAINING PROTEIN"/>
    <property type="match status" value="1"/>
</dbReference>
<dbReference type="AlphaFoldDB" id="A0AAV0RPW8"/>
<proteinExistence type="predicted"/>
<protein>
    <recommendedName>
        <fullName evidence="2">Disease resistance R13L4/SHOC-2-like LRR domain-containing protein</fullName>
    </recommendedName>
</protein>
<evidence type="ECO:0000313" key="3">
    <source>
        <dbReference type="EMBL" id="CAI0559622.1"/>
    </source>
</evidence>
<evidence type="ECO:0000256" key="1">
    <source>
        <dbReference type="ARBA" id="ARBA00022737"/>
    </source>
</evidence>
<feature type="domain" description="Disease resistance R13L4/SHOC-2-like LRR" evidence="2">
    <location>
        <begin position="277"/>
        <end position="357"/>
    </location>
</feature>
<dbReference type="PANTHER" id="PTHR11017:SF274">
    <property type="entry name" value="ADP-RIBOSYL CYCLASE_CYCLIC ADP-RIBOSE HYDROLASE-RELATED"/>
    <property type="match status" value="1"/>
</dbReference>
<keyword evidence="1" id="KW-0677">Repeat</keyword>
<dbReference type="Gene3D" id="3.80.10.10">
    <property type="entry name" value="Ribonuclease Inhibitor"/>
    <property type="match status" value="3"/>
</dbReference>
<dbReference type="EMBL" id="CAMGYJ010000011">
    <property type="protein sequence ID" value="CAI0559622.1"/>
    <property type="molecule type" value="Genomic_DNA"/>
</dbReference>
<keyword evidence="4" id="KW-1185">Reference proteome</keyword>
<gene>
    <name evidence="3" type="ORF">LITE_LOCUS49306</name>
</gene>